<reference evidence="1" key="1">
    <citation type="submission" date="2015-10" db="EMBL/GenBank/DDBJ databases">
        <authorList>
            <person name="Gilbert D.G."/>
        </authorList>
    </citation>
    <scope>NUCLEOTIDE SEQUENCE</scope>
    <source>
        <strain evidence="1">Phyl III-seqv23</strain>
    </source>
</reference>
<dbReference type="Gene3D" id="1.10.10.1150">
    <property type="entry name" value="Coenzyme PQQ synthesis protein D (PqqD)"/>
    <property type="match status" value="1"/>
</dbReference>
<dbReference type="EMBL" id="CP039340">
    <property type="protein sequence ID" value="QCX51642.1"/>
    <property type="molecule type" value="Genomic_DNA"/>
</dbReference>
<dbReference type="InterPro" id="IPR041881">
    <property type="entry name" value="PqqD_sf"/>
</dbReference>
<reference evidence="2 3" key="2">
    <citation type="submission" date="2019-04" db="EMBL/GenBank/DDBJ databases">
        <title>Complete Genome of UW386 and Higher Quality Genome of UW700.</title>
        <authorList>
            <person name="Jacobs J."/>
            <person name="Perez A."/>
            <person name="Steidl O."/>
            <person name="Allen C."/>
        </authorList>
    </citation>
    <scope>NUCLEOTIDE SEQUENCE [LARGE SCALE GENOMIC DNA]</scope>
    <source>
        <strain evidence="2 3">UW386</strain>
        <plasmid evidence="3">puw386</plasmid>
        <plasmid evidence="2">pUW386</plasmid>
    </source>
</reference>
<accession>A0A0S4TY04</accession>
<geneLocation type="plasmid" evidence="2">
    <name>pUW386</name>
</geneLocation>
<keyword evidence="2" id="KW-0614">Plasmid</keyword>
<evidence type="ECO:0000313" key="1">
    <source>
        <dbReference type="EMBL" id="CUV14415.1"/>
    </source>
</evidence>
<dbReference type="AlphaFoldDB" id="A0A0S4TY04"/>
<organism evidence="1">
    <name type="scientific">Ralstonia solanacearum</name>
    <name type="common">Pseudomonas solanacearum</name>
    <dbReference type="NCBI Taxonomy" id="305"/>
    <lineage>
        <taxon>Bacteria</taxon>
        <taxon>Pseudomonadati</taxon>
        <taxon>Pseudomonadota</taxon>
        <taxon>Betaproteobacteria</taxon>
        <taxon>Burkholderiales</taxon>
        <taxon>Burkholderiaceae</taxon>
        <taxon>Ralstonia</taxon>
        <taxon>Ralstonia solanacearum species complex</taxon>
    </lineage>
</organism>
<geneLocation type="plasmid" evidence="3">
    <name>puw386</name>
</geneLocation>
<evidence type="ECO:0000313" key="2">
    <source>
        <dbReference type="EMBL" id="QCX51642.1"/>
    </source>
</evidence>
<dbReference type="InterPro" id="IPR008792">
    <property type="entry name" value="PQQD"/>
</dbReference>
<dbReference type="Proteomes" id="UP000310553">
    <property type="component" value="Plasmid pUW386"/>
</dbReference>
<sequence length="106" mass="11056">MAHDLHATQARRRDAMQLIDSLHLEAEPDGGALVIDDRTLTAARVNPSAYLLLQALQQPRTRAELVALLADAAHCGADAADASVGGLIDELADLGWIASPGPGPEA</sequence>
<evidence type="ECO:0000313" key="3">
    <source>
        <dbReference type="Proteomes" id="UP000310553"/>
    </source>
</evidence>
<dbReference type="Pfam" id="PF05402">
    <property type="entry name" value="PqqD"/>
    <property type="match status" value="1"/>
</dbReference>
<protein>
    <submittedName>
        <fullName evidence="1">Conserved hypothethical protein</fullName>
    </submittedName>
    <submittedName>
        <fullName evidence="2">PqqD family protein</fullName>
    </submittedName>
</protein>
<gene>
    <name evidence="2" type="ORF">E7Z57_21710</name>
    <name evidence="1" type="ORF">RUN39_v1_800007</name>
</gene>
<proteinExistence type="predicted"/>
<dbReference type="EMBL" id="LN899819">
    <property type="protein sequence ID" value="CUV14415.1"/>
    <property type="molecule type" value="Genomic_DNA"/>
</dbReference>
<name>A0A0S4TY04_RALSL</name>